<protein>
    <submittedName>
        <fullName evidence="10">Cell division cycle protein 23</fullName>
    </submittedName>
</protein>
<dbReference type="InterPro" id="IPR007192">
    <property type="entry name" value="APC8"/>
</dbReference>
<evidence type="ECO:0000256" key="4">
    <source>
        <dbReference type="ARBA" id="ARBA00022786"/>
    </source>
</evidence>
<keyword evidence="5 7" id="KW-0802">TPR repeat</keyword>
<dbReference type="PANTHER" id="PTHR12558:SF10">
    <property type="entry name" value="CELL DIVISION CYCLE PROTEIN 23 HOMOLOG"/>
    <property type="match status" value="1"/>
</dbReference>
<dbReference type="InterPro" id="IPR011990">
    <property type="entry name" value="TPR-like_helical_dom_sf"/>
</dbReference>
<dbReference type="Gene3D" id="1.25.40.10">
    <property type="entry name" value="Tetratricopeptide repeat domain"/>
    <property type="match status" value="3"/>
</dbReference>
<dbReference type="EMBL" id="GFXV01004371">
    <property type="protein sequence ID" value="MBW16176.1"/>
    <property type="molecule type" value="Transcribed_RNA"/>
</dbReference>
<feature type="repeat" description="TPR" evidence="7">
    <location>
        <begin position="468"/>
        <end position="501"/>
    </location>
</feature>
<dbReference type="GO" id="GO:0051301">
    <property type="term" value="P:cell division"/>
    <property type="evidence" value="ECO:0007669"/>
    <property type="project" value="UniProtKB-KW"/>
</dbReference>
<accession>A0A2H8TPT8</accession>
<dbReference type="PANTHER" id="PTHR12558">
    <property type="entry name" value="CELL DIVISION CYCLE 16,23,27"/>
    <property type="match status" value="1"/>
</dbReference>
<dbReference type="PROSITE" id="PS50005">
    <property type="entry name" value="TPR"/>
    <property type="match status" value="3"/>
</dbReference>
<keyword evidence="1 10" id="KW-0132">Cell division</keyword>
<evidence type="ECO:0000256" key="7">
    <source>
        <dbReference type="PROSITE-ProRule" id="PRU00339"/>
    </source>
</evidence>
<name>A0A2H8TPT8_9HEMI</name>
<dbReference type="GO" id="GO:0005680">
    <property type="term" value="C:anaphase-promoting complex"/>
    <property type="evidence" value="ECO:0007669"/>
    <property type="project" value="InterPro"/>
</dbReference>
<feature type="repeat" description="TPR" evidence="7">
    <location>
        <begin position="502"/>
        <end position="535"/>
    </location>
</feature>
<evidence type="ECO:0000313" key="10">
    <source>
        <dbReference type="EMBL" id="MBW16176.1"/>
    </source>
</evidence>
<dbReference type="Pfam" id="PF13181">
    <property type="entry name" value="TPR_8"/>
    <property type="match status" value="2"/>
</dbReference>
<keyword evidence="2" id="KW-0677">Repeat</keyword>
<keyword evidence="6" id="KW-0131">Cell cycle</keyword>
<evidence type="ECO:0000256" key="3">
    <source>
        <dbReference type="ARBA" id="ARBA00022776"/>
    </source>
</evidence>
<proteinExistence type="predicted"/>
<evidence type="ECO:0000259" key="9">
    <source>
        <dbReference type="Pfam" id="PF04049"/>
    </source>
</evidence>
<dbReference type="Pfam" id="PF04049">
    <property type="entry name" value="ANAPC8"/>
    <property type="match status" value="1"/>
</dbReference>
<dbReference type="GO" id="GO:0031145">
    <property type="term" value="P:anaphase-promoting complex-dependent catabolic process"/>
    <property type="evidence" value="ECO:0007669"/>
    <property type="project" value="TreeGrafter"/>
</dbReference>
<dbReference type="SUPFAM" id="SSF48452">
    <property type="entry name" value="TPR-like"/>
    <property type="match status" value="2"/>
</dbReference>
<keyword evidence="3" id="KW-0498">Mitosis</keyword>
<organism evidence="10">
    <name type="scientific">Melanaphis sacchari</name>
    <dbReference type="NCBI Taxonomy" id="742174"/>
    <lineage>
        <taxon>Eukaryota</taxon>
        <taxon>Metazoa</taxon>
        <taxon>Ecdysozoa</taxon>
        <taxon>Arthropoda</taxon>
        <taxon>Hexapoda</taxon>
        <taxon>Insecta</taxon>
        <taxon>Pterygota</taxon>
        <taxon>Neoptera</taxon>
        <taxon>Paraneoptera</taxon>
        <taxon>Hemiptera</taxon>
        <taxon>Sternorrhyncha</taxon>
        <taxon>Aphidomorpha</taxon>
        <taxon>Aphidoidea</taxon>
        <taxon>Aphididae</taxon>
        <taxon>Aphidini</taxon>
        <taxon>Melanaphis</taxon>
    </lineage>
</organism>
<dbReference type="GO" id="GO:0016567">
    <property type="term" value="P:protein ubiquitination"/>
    <property type="evidence" value="ECO:0007669"/>
    <property type="project" value="TreeGrafter"/>
</dbReference>
<feature type="compositionally biased region" description="Acidic residues" evidence="8">
    <location>
        <begin position="162"/>
        <end position="172"/>
    </location>
</feature>
<reference evidence="10" key="1">
    <citation type="submission" date="2017-10" db="EMBL/GenBank/DDBJ databases">
        <title>Transcriptome Assembly of Sugarcane Aphid Adults.</title>
        <authorList>
            <person name="Scully E.D."/>
            <person name="Palmer N.A."/>
            <person name="Geib S.M."/>
            <person name="Sarath G."/>
            <person name="Sattler S.E."/>
        </authorList>
    </citation>
    <scope>NUCLEOTIDE SEQUENCE</scope>
    <source>
        <tissue evidence="10">Whole body</tissue>
    </source>
</reference>
<evidence type="ECO:0000256" key="5">
    <source>
        <dbReference type="ARBA" id="ARBA00022803"/>
    </source>
</evidence>
<feature type="region of interest" description="Disordered" evidence="8">
    <location>
        <begin position="162"/>
        <end position="207"/>
    </location>
</feature>
<feature type="compositionally biased region" description="Basic residues" evidence="8">
    <location>
        <begin position="198"/>
        <end position="207"/>
    </location>
</feature>
<evidence type="ECO:0000256" key="8">
    <source>
        <dbReference type="SAM" id="MobiDB-lite"/>
    </source>
</evidence>
<evidence type="ECO:0000256" key="1">
    <source>
        <dbReference type="ARBA" id="ARBA00022618"/>
    </source>
</evidence>
<evidence type="ECO:0000256" key="6">
    <source>
        <dbReference type="ARBA" id="ARBA00023306"/>
    </source>
</evidence>
<dbReference type="OrthoDB" id="10262026at2759"/>
<evidence type="ECO:0000256" key="2">
    <source>
        <dbReference type="ARBA" id="ARBA00022737"/>
    </source>
</evidence>
<gene>
    <name evidence="10" type="primary">CDC23_3</name>
</gene>
<feature type="compositionally biased region" description="Polar residues" evidence="8">
    <location>
        <begin position="179"/>
        <end position="190"/>
    </location>
</feature>
<keyword evidence="4" id="KW-0833">Ubl conjugation pathway</keyword>
<dbReference type="AlphaFoldDB" id="A0A2H8TPT8"/>
<sequence length="702" mass="82477">MTNTYLPYYKFFKDPLLIKAELIYALQESRDRCLHHSTKFLSELMITLKSIPPYFEFENENNEFIRFELEPAFTNLEDYLVYFKARAYFDLEDYPSCAHIAKHTNNSKSMFLHYMARYLSMHNECIYERTNLFDSFKPVNMRAYMELLDELLILNVYRSEDDSDEESEEESQSQETSDIDTVNQKHSVQQLEDDSTPKGRRCSRRPRSLRIEKASSNTLGKKNKITKRNIITKKVKVTTLAAQSENNMSAGDYKEARIKREDPYLLWLTAVMLKRIDRSDEAIDLLVRSLQIQPCFWGAWIELATLVKDLHMLDALNLRLNESKENHWMHLLFIAHMYVDFQITDRAVNIYNDILKLGHTVFQDWTYIQAQFAIAHHNKREIAHAIVSFKTVMEMDPFRIDNLDLLSNLMYVCTSTDELVVLSKYVASIDRYRQETLCVLGNMYSLKCDHAKSVLYFKKAVRINPFNVTAWTLLGHEYIEMKNSYAAIISYRQALKINIRDYRAWYGLGQIYELVKLPNYALFYFTHARDLRPRDYRMLVSLGEMFERADRIFESMACLYKSLFYDTDGTILLKLAKFYDKYGDTGNELAREHFNMMNKRALKTGIKNRTTIELNLILSKIYLYLGHHYMDLHCCDRAISFAEKCRDLWKDTETNNCQSSILNKVLEHVDALLAEIEIRAGSDCSLASTSNTLKARRFLFGL</sequence>
<dbReference type="SMART" id="SM00028">
    <property type="entry name" value="TPR"/>
    <property type="match status" value="6"/>
</dbReference>
<dbReference type="GO" id="GO:0045842">
    <property type="term" value="P:positive regulation of mitotic metaphase/anaphase transition"/>
    <property type="evidence" value="ECO:0007669"/>
    <property type="project" value="TreeGrafter"/>
</dbReference>
<dbReference type="InterPro" id="IPR019734">
    <property type="entry name" value="TPR_rpt"/>
</dbReference>
<feature type="repeat" description="TPR" evidence="7">
    <location>
        <begin position="434"/>
        <end position="467"/>
    </location>
</feature>
<feature type="domain" description="Cdc23" evidence="9">
    <location>
        <begin position="18"/>
        <end position="373"/>
    </location>
</feature>